<accession>A0A653CTC0</accession>
<feature type="domain" description="Transposable element P transposase-like RNase H C-terminal" evidence="4">
    <location>
        <begin position="492"/>
        <end position="524"/>
    </location>
</feature>
<dbReference type="Pfam" id="PF21788">
    <property type="entry name" value="TNP-like_GBD"/>
    <property type="match status" value="1"/>
</dbReference>
<dbReference type="InterPro" id="IPR048367">
    <property type="entry name" value="TNP-like_RNaseH_C"/>
</dbReference>
<dbReference type="AlphaFoldDB" id="A0A653CTC0"/>
<evidence type="ECO:0000313" key="5">
    <source>
        <dbReference type="EMBL" id="VEN51002.1"/>
    </source>
</evidence>
<dbReference type="Proteomes" id="UP000410492">
    <property type="component" value="Unassembled WGS sequence"/>
</dbReference>
<proteinExistence type="predicted"/>
<dbReference type="Pfam" id="PF12017">
    <property type="entry name" value="Tnp_P_element"/>
    <property type="match status" value="1"/>
</dbReference>
<evidence type="ECO:0000313" key="6">
    <source>
        <dbReference type="Proteomes" id="UP000410492"/>
    </source>
</evidence>
<dbReference type="InterPro" id="IPR048366">
    <property type="entry name" value="TNP-like_GBD"/>
</dbReference>
<sequence length="738" mass="84952">PFKNFSAESFSDISKTRLTTNAVPSLLLPAETDKYTQTPDKLSSNSPRKKALRHKIATMEKSIASTSRQSLETKITLEDVTKFLTENYSGKSCDLLKAQLFLLDKAPKGSRYSDDFKQFALRCYFLGPKAYKKLSAIYRLPSKSTLERYTKNWMVKPGFNDFIFQCIQFRAIYLKEKEKDCILCIDEISLKSNLYYDISNDKIVGFQEGLTETSIIASSALTVMARGLASNWRLPLAFFFYRTSANADDLKQILLTTVQKCKSIGLNVLGVVSDQGSNFQKLVKTLNVTQENPFFVVDNARIVYLFDIPHLLKSIRNNFFSYTFVLSNQEIRKQYLETFYSHDKTKQHRLAPKLTDDHIYPNNFQKMKVKLACQVLSHSVAAGMQTYIEKNVLPVEASTTAAFIQKMDDLFNLLNPSNFENCQAFMGTEKQLQLIEESYNMFENMEVLNHEGKSMRKQLKFISGWKLTLKSLLELWKILKEKNYKYLFTRSLNQDCLENFFGQVRNCSGNAKNPTPIQFCRAFKKLFSLKFFDQVEGANCTDDVNHLLLNINSNTEKYSEILVEQDVSKVNPIRVFTSDYQNLRSPEGNGLVYVTGYLLRKCLIQHTCNICVDFASSSKDLTNEETAFCKLKAYTDTKSFGGLTLPSKHIAEQVINMENIFIEYFNSVAARKGIGNFFKDRYSDINLNHPCKDFPLSYFISLYVRVRIYFTLKSINQDVKNNKFRPLKNLKLQILQNL</sequence>
<keyword evidence="6" id="KW-1185">Reference proteome</keyword>
<evidence type="ECO:0000259" key="1">
    <source>
        <dbReference type="Pfam" id="PF12017"/>
    </source>
</evidence>
<dbReference type="Pfam" id="PF21787">
    <property type="entry name" value="TNP-like_RNaseH_N"/>
    <property type="match status" value="1"/>
</dbReference>
<evidence type="ECO:0000259" key="2">
    <source>
        <dbReference type="Pfam" id="PF21787"/>
    </source>
</evidence>
<feature type="domain" description="Transposable element P transposase-like RNase H" evidence="2">
    <location>
        <begin position="156"/>
        <end position="286"/>
    </location>
</feature>
<feature type="non-terminal residue" evidence="5">
    <location>
        <position position="1"/>
    </location>
</feature>
<evidence type="ECO:0008006" key="7">
    <source>
        <dbReference type="Google" id="ProtNLM"/>
    </source>
</evidence>
<gene>
    <name evidence="5" type="ORF">CALMAC_LOCUS11588</name>
</gene>
<name>A0A653CTC0_CALMS</name>
<dbReference type="InterPro" id="IPR048365">
    <property type="entry name" value="TNP-like_RNaseH_N"/>
</dbReference>
<reference evidence="5 6" key="1">
    <citation type="submission" date="2019-01" db="EMBL/GenBank/DDBJ databases">
        <authorList>
            <person name="Sayadi A."/>
        </authorList>
    </citation>
    <scope>NUCLEOTIDE SEQUENCE [LARGE SCALE GENOMIC DNA]</scope>
</reference>
<dbReference type="PANTHER" id="PTHR47577:SF2">
    <property type="entry name" value="THAP DOMAIN CONTAINING 9"/>
    <property type="match status" value="1"/>
</dbReference>
<evidence type="ECO:0000259" key="3">
    <source>
        <dbReference type="Pfam" id="PF21788"/>
    </source>
</evidence>
<evidence type="ECO:0000259" key="4">
    <source>
        <dbReference type="Pfam" id="PF21789"/>
    </source>
</evidence>
<protein>
    <recommendedName>
        <fullName evidence="7">THAP-type domain-containing protein</fullName>
    </recommendedName>
</protein>
<organism evidence="5 6">
    <name type="scientific">Callosobruchus maculatus</name>
    <name type="common">Southern cowpea weevil</name>
    <name type="synonym">Pulse bruchid</name>
    <dbReference type="NCBI Taxonomy" id="64391"/>
    <lineage>
        <taxon>Eukaryota</taxon>
        <taxon>Metazoa</taxon>
        <taxon>Ecdysozoa</taxon>
        <taxon>Arthropoda</taxon>
        <taxon>Hexapoda</taxon>
        <taxon>Insecta</taxon>
        <taxon>Pterygota</taxon>
        <taxon>Neoptera</taxon>
        <taxon>Endopterygota</taxon>
        <taxon>Coleoptera</taxon>
        <taxon>Polyphaga</taxon>
        <taxon>Cucujiformia</taxon>
        <taxon>Chrysomeloidea</taxon>
        <taxon>Chrysomelidae</taxon>
        <taxon>Bruchinae</taxon>
        <taxon>Bruchini</taxon>
        <taxon>Callosobruchus</taxon>
    </lineage>
</organism>
<dbReference type="EMBL" id="CAACVG010008768">
    <property type="protein sequence ID" value="VEN51002.1"/>
    <property type="molecule type" value="Genomic_DNA"/>
</dbReference>
<feature type="domain" description="Transposable element P transposase-like GTP-binding insertion" evidence="3">
    <location>
        <begin position="310"/>
        <end position="419"/>
    </location>
</feature>
<dbReference type="InterPro" id="IPR021896">
    <property type="entry name" value="THAP9-like_HTH"/>
</dbReference>
<dbReference type="Pfam" id="PF21789">
    <property type="entry name" value="TNP-like_RNaseH_C"/>
    <property type="match status" value="1"/>
</dbReference>
<dbReference type="OrthoDB" id="6778765at2759"/>
<feature type="domain" description="THAP9-like helix-turn-helix" evidence="1">
    <location>
        <begin position="74"/>
        <end position="148"/>
    </location>
</feature>
<dbReference type="PANTHER" id="PTHR47577">
    <property type="entry name" value="THAP DOMAIN-CONTAINING PROTEIN 6"/>
    <property type="match status" value="1"/>
</dbReference>